<dbReference type="PANTHER" id="PTHR32089:SF117">
    <property type="entry name" value="METHYL ACCEPTING SENSORY TRANSDUCER WITH CACHE_1 SMALL MOLECULE BINDING DOMAIN"/>
    <property type="match status" value="1"/>
</dbReference>
<dbReference type="Pfam" id="PF00015">
    <property type="entry name" value="MCPsignal"/>
    <property type="match status" value="1"/>
</dbReference>
<gene>
    <name evidence="15" type="ORF">BFW38_04060</name>
</gene>
<keyword evidence="16" id="KW-1185">Reference proteome</keyword>
<dbReference type="PROSITE" id="PS50111">
    <property type="entry name" value="CHEMOTAXIS_TRANSDUC_2"/>
    <property type="match status" value="1"/>
</dbReference>
<evidence type="ECO:0000313" key="16">
    <source>
        <dbReference type="Proteomes" id="UP000094291"/>
    </source>
</evidence>
<dbReference type="PANTHER" id="PTHR32089">
    <property type="entry name" value="METHYL-ACCEPTING CHEMOTAXIS PROTEIN MCPB"/>
    <property type="match status" value="1"/>
</dbReference>
<evidence type="ECO:0000256" key="8">
    <source>
        <dbReference type="ARBA" id="ARBA00023224"/>
    </source>
</evidence>
<keyword evidence="6 11" id="KW-1133">Transmembrane helix</keyword>
<keyword evidence="4" id="KW-0997">Cell inner membrane</keyword>
<dbReference type="FunFam" id="1.10.287.950:FF:000001">
    <property type="entry name" value="Methyl-accepting chemotaxis sensory transducer"/>
    <property type="match status" value="1"/>
</dbReference>
<evidence type="ECO:0000313" key="15">
    <source>
        <dbReference type="EMBL" id="ODC02849.1"/>
    </source>
</evidence>
<comment type="similarity">
    <text evidence="9">Belongs to the methyl-accepting chemotaxis (MCP) protein family.</text>
</comment>
<dbReference type="PROSITE" id="PS50192">
    <property type="entry name" value="T_SNARE"/>
    <property type="match status" value="1"/>
</dbReference>
<dbReference type="InterPro" id="IPR000727">
    <property type="entry name" value="T_SNARE_dom"/>
</dbReference>
<keyword evidence="2" id="KW-1003">Cell membrane</keyword>
<keyword evidence="3" id="KW-0145">Chemotaxis</keyword>
<dbReference type="Pfam" id="PF02743">
    <property type="entry name" value="dCache_1"/>
    <property type="match status" value="1"/>
</dbReference>
<evidence type="ECO:0008006" key="17">
    <source>
        <dbReference type="Google" id="ProtNLM"/>
    </source>
</evidence>
<feature type="transmembrane region" description="Helical" evidence="11">
    <location>
        <begin position="266"/>
        <end position="289"/>
    </location>
</feature>
<dbReference type="Gene3D" id="3.30.450.20">
    <property type="entry name" value="PAS domain"/>
    <property type="match status" value="2"/>
</dbReference>
<dbReference type="CDD" id="cd11386">
    <property type="entry name" value="MCP_signal"/>
    <property type="match status" value="1"/>
</dbReference>
<dbReference type="RefSeq" id="WP_068997244.1">
    <property type="nucleotide sequence ID" value="NZ_MDTQ01000001.1"/>
</dbReference>
<dbReference type="STRING" id="197479.BFW38_04060"/>
<dbReference type="InterPro" id="IPR004089">
    <property type="entry name" value="MCPsignal_dom"/>
</dbReference>
<dbReference type="GO" id="GO:0005886">
    <property type="term" value="C:plasma membrane"/>
    <property type="evidence" value="ECO:0007669"/>
    <property type="project" value="UniProtKB-SubCell"/>
</dbReference>
<feature type="domain" description="HAMP" evidence="14">
    <location>
        <begin position="290"/>
        <end position="344"/>
    </location>
</feature>
<dbReference type="Proteomes" id="UP000094291">
    <property type="component" value="Unassembled WGS sequence"/>
</dbReference>
<evidence type="ECO:0000256" key="2">
    <source>
        <dbReference type="ARBA" id="ARBA00022475"/>
    </source>
</evidence>
<dbReference type="GO" id="GO:0007165">
    <property type="term" value="P:signal transduction"/>
    <property type="evidence" value="ECO:0007669"/>
    <property type="project" value="UniProtKB-KW"/>
</dbReference>
<reference evidence="15 16" key="1">
    <citation type="submission" date="2016-08" db="EMBL/GenBank/DDBJ databases">
        <authorList>
            <person name="Seilhamer J.J."/>
        </authorList>
    </citation>
    <scope>NUCLEOTIDE SEQUENCE [LARGE SCALE GENOMIC DNA]</scope>
    <source>
        <strain evidence="15 16">PH27A</strain>
    </source>
</reference>
<keyword evidence="8 10" id="KW-0807">Transducer</keyword>
<feature type="domain" description="T-SNARE coiled-coil homology" evidence="13">
    <location>
        <begin position="536"/>
        <end position="584"/>
    </location>
</feature>
<feature type="domain" description="Methyl-accepting transducer" evidence="12">
    <location>
        <begin position="349"/>
        <end position="585"/>
    </location>
</feature>
<evidence type="ECO:0000256" key="7">
    <source>
        <dbReference type="ARBA" id="ARBA00023136"/>
    </source>
</evidence>
<dbReference type="InterPro" id="IPR003660">
    <property type="entry name" value="HAMP_dom"/>
</dbReference>
<evidence type="ECO:0000256" key="6">
    <source>
        <dbReference type="ARBA" id="ARBA00022989"/>
    </source>
</evidence>
<evidence type="ECO:0000256" key="10">
    <source>
        <dbReference type="PROSITE-ProRule" id="PRU00284"/>
    </source>
</evidence>
<accession>A0A1E2V770</accession>
<name>A0A1E2V770_9GAMM</name>
<sequence length="621" mass="68239">MGLTFRTRLLACVISLLLLGLLAVGGASFHILKQEVEEASRAELNNTLRTASAMSKEWVEAKTHMVETMAHELPKDKSQWVEMLTLGKQLGNFFYMYTGTADGEYLQARPDIDLPEGYDPRTRPWYKTAMKEGKLTVTLPYEDVVTGGLFIAMTMPLANGMDGVMSADVSVTDVVDKLMSLSARWTSQLWLMDTNNQLIAHPNEEWIGKPLNDVIPDMVLADEGYLGHLHYQGQDWLTATLTLPELKWRFLLLVSEKEAVAAQNQLLWQISLLGLGVLIIVGLIVFWLVHHLTKPLRRLVTLMNDISTGEGDLTSRLEVARQDEFGQVSLAFNRFVERLQGTIREVIALSGSLTQDAVASAEQSQRTLDEISRQQEELAQLSAASQEMSVATGEIAGNAEQTAAAAQDAADSTQQGMQVVDQNREGISQLAQQVNDASQIITEVDDQVQKITGILATIQGIAEQTNLLALNAAIEAARAGEHGRGFAVVADEVRELSSRTHRSTEEIQKMIGELQRVTGRAVEGMQASEAMAHDSVEHAKEAAQRLTQIDEANTTIRDMAVQIASAVEEQNAVTSEISGNAEQIKVVSETLSEQAHVAQQRAQALSQVSLSLKELTDRFRV</sequence>
<keyword evidence="5 11" id="KW-0812">Transmembrane</keyword>
<organism evidence="15 16">
    <name type="scientific">Terasakiispira papahanaumokuakeensis</name>
    <dbReference type="NCBI Taxonomy" id="197479"/>
    <lineage>
        <taxon>Bacteria</taxon>
        <taxon>Pseudomonadati</taxon>
        <taxon>Pseudomonadota</taxon>
        <taxon>Gammaproteobacteria</taxon>
        <taxon>Oceanospirillales</taxon>
        <taxon>Terasakiispira</taxon>
    </lineage>
</organism>
<dbReference type="InterPro" id="IPR033479">
    <property type="entry name" value="dCache_1"/>
</dbReference>
<dbReference type="SUPFAM" id="SSF58104">
    <property type="entry name" value="Methyl-accepting chemotaxis protein (MCP) signaling domain"/>
    <property type="match status" value="1"/>
</dbReference>
<evidence type="ECO:0000256" key="5">
    <source>
        <dbReference type="ARBA" id="ARBA00022692"/>
    </source>
</evidence>
<dbReference type="SMART" id="SM00283">
    <property type="entry name" value="MA"/>
    <property type="match status" value="1"/>
</dbReference>
<evidence type="ECO:0000256" key="3">
    <source>
        <dbReference type="ARBA" id="ARBA00022500"/>
    </source>
</evidence>
<dbReference type="PROSITE" id="PS50885">
    <property type="entry name" value="HAMP"/>
    <property type="match status" value="1"/>
</dbReference>
<evidence type="ECO:0000256" key="9">
    <source>
        <dbReference type="ARBA" id="ARBA00029447"/>
    </source>
</evidence>
<dbReference type="AlphaFoldDB" id="A0A1E2V770"/>
<dbReference type="CDD" id="cd06225">
    <property type="entry name" value="HAMP"/>
    <property type="match status" value="1"/>
</dbReference>
<dbReference type="Gene3D" id="1.10.287.950">
    <property type="entry name" value="Methyl-accepting chemotaxis protein"/>
    <property type="match status" value="1"/>
</dbReference>
<comment type="subcellular location">
    <subcellularLocation>
        <location evidence="1">Cell inner membrane</location>
        <topology evidence="1">Multi-pass membrane protein</topology>
    </subcellularLocation>
</comment>
<dbReference type="GO" id="GO:0006935">
    <property type="term" value="P:chemotaxis"/>
    <property type="evidence" value="ECO:0007669"/>
    <property type="project" value="UniProtKB-KW"/>
</dbReference>
<dbReference type="InterPro" id="IPR004090">
    <property type="entry name" value="Chemotax_Me-accpt_rcpt"/>
</dbReference>
<dbReference type="PRINTS" id="PR00260">
    <property type="entry name" value="CHEMTRNSDUCR"/>
</dbReference>
<evidence type="ECO:0000256" key="11">
    <source>
        <dbReference type="SAM" id="Phobius"/>
    </source>
</evidence>
<dbReference type="InterPro" id="IPR029151">
    <property type="entry name" value="Sensor-like_sf"/>
</dbReference>
<proteinExistence type="inferred from homology"/>
<dbReference type="OrthoDB" id="2489132at2"/>
<keyword evidence="7 11" id="KW-0472">Membrane</keyword>
<evidence type="ECO:0000259" key="14">
    <source>
        <dbReference type="PROSITE" id="PS50885"/>
    </source>
</evidence>
<dbReference type="EMBL" id="MDTQ01000001">
    <property type="protein sequence ID" value="ODC02849.1"/>
    <property type="molecule type" value="Genomic_DNA"/>
</dbReference>
<dbReference type="SMART" id="SM00304">
    <property type="entry name" value="HAMP"/>
    <property type="match status" value="1"/>
</dbReference>
<evidence type="ECO:0000259" key="13">
    <source>
        <dbReference type="PROSITE" id="PS50192"/>
    </source>
</evidence>
<evidence type="ECO:0000256" key="1">
    <source>
        <dbReference type="ARBA" id="ARBA00004429"/>
    </source>
</evidence>
<dbReference type="Pfam" id="PF00672">
    <property type="entry name" value="HAMP"/>
    <property type="match status" value="1"/>
</dbReference>
<evidence type="ECO:0000256" key="4">
    <source>
        <dbReference type="ARBA" id="ARBA00022519"/>
    </source>
</evidence>
<comment type="caution">
    <text evidence="15">The sequence shown here is derived from an EMBL/GenBank/DDBJ whole genome shotgun (WGS) entry which is preliminary data.</text>
</comment>
<dbReference type="GO" id="GO:0004888">
    <property type="term" value="F:transmembrane signaling receptor activity"/>
    <property type="evidence" value="ECO:0007669"/>
    <property type="project" value="InterPro"/>
</dbReference>
<protein>
    <recommendedName>
        <fullName evidence="17">Chemotaxis protein</fullName>
    </recommendedName>
</protein>
<evidence type="ECO:0000259" key="12">
    <source>
        <dbReference type="PROSITE" id="PS50111"/>
    </source>
</evidence>
<dbReference type="SUPFAM" id="SSF103190">
    <property type="entry name" value="Sensory domain-like"/>
    <property type="match status" value="1"/>
</dbReference>
<dbReference type="CDD" id="cd12913">
    <property type="entry name" value="PDC1_MCP_like"/>
    <property type="match status" value="1"/>
</dbReference>